<dbReference type="PANTHER" id="PTHR12820">
    <property type="entry name" value="VACUOLAR SORTING PROTEIN 53"/>
    <property type="match status" value="1"/>
</dbReference>
<evidence type="ECO:0000256" key="5">
    <source>
        <dbReference type="ARBA" id="ARBA00023034"/>
    </source>
</evidence>
<reference evidence="10 11" key="1">
    <citation type="submission" date="2017-10" db="EMBL/GenBank/DDBJ databases">
        <title>A novel species of cold-tolerant Malassezia isolated from bats.</title>
        <authorList>
            <person name="Lorch J.M."/>
            <person name="Palmer J.M."/>
            <person name="Vanderwolf K.J."/>
            <person name="Schmidt K.Z."/>
            <person name="Verant M.L."/>
            <person name="Weller T.J."/>
            <person name="Blehert D.S."/>
        </authorList>
    </citation>
    <scope>NUCLEOTIDE SEQUENCE [LARGE SCALE GENOMIC DNA]</scope>
    <source>
        <strain evidence="10 11">NWHC:44797-103</strain>
    </source>
</reference>
<comment type="similarity">
    <text evidence="3">Belongs to the VPS53 family.</text>
</comment>
<feature type="domain" description="Vps53 N-terminal" evidence="8">
    <location>
        <begin position="53"/>
        <end position="369"/>
    </location>
</feature>
<evidence type="ECO:0000256" key="2">
    <source>
        <dbReference type="ARBA" id="ARBA00004481"/>
    </source>
</evidence>
<dbReference type="Proteomes" id="UP000232875">
    <property type="component" value="Unassembled WGS sequence"/>
</dbReference>
<keyword evidence="4" id="KW-0967">Endosome</keyword>
<dbReference type="GO" id="GO:0000938">
    <property type="term" value="C:GARP complex"/>
    <property type="evidence" value="ECO:0007669"/>
    <property type="project" value="InterPro"/>
</dbReference>
<keyword evidence="6" id="KW-0472">Membrane</keyword>
<dbReference type="InterPro" id="IPR007234">
    <property type="entry name" value="Vps53_N"/>
</dbReference>
<dbReference type="EMBL" id="KZ454991">
    <property type="protein sequence ID" value="PKI83582.1"/>
    <property type="molecule type" value="Genomic_DNA"/>
</dbReference>
<evidence type="ECO:0000256" key="1">
    <source>
        <dbReference type="ARBA" id="ARBA00004150"/>
    </source>
</evidence>
<dbReference type="AlphaFoldDB" id="A0A2N1JAQ9"/>
<dbReference type="GO" id="GO:0005829">
    <property type="term" value="C:cytosol"/>
    <property type="evidence" value="ECO:0007669"/>
    <property type="project" value="GOC"/>
</dbReference>
<protein>
    <submittedName>
        <fullName evidence="10">Vps53p</fullName>
    </submittedName>
</protein>
<proteinExistence type="inferred from homology"/>
<dbReference type="InterPro" id="IPR039766">
    <property type="entry name" value="Vps53"/>
</dbReference>
<dbReference type="GO" id="GO:0042147">
    <property type="term" value="P:retrograde transport, endosome to Golgi"/>
    <property type="evidence" value="ECO:0007669"/>
    <property type="project" value="InterPro"/>
</dbReference>
<comment type="subcellular location">
    <subcellularLocation>
        <location evidence="2">Endosome membrane</location>
        <topology evidence="2">Peripheral membrane protein</topology>
    </subcellularLocation>
    <subcellularLocation>
        <location evidence="1">Golgi apparatus</location>
        <location evidence="1">trans-Golgi network membrane</location>
        <topology evidence="1">Peripheral membrane protein</topology>
    </subcellularLocation>
</comment>
<dbReference type="GO" id="GO:0010008">
    <property type="term" value="C:endosome membrane"/>
    <property type="evidence" value="ECO:0007669"/>
    <property type="project" value="UniProtKB-SubCell"/>
</dbReference>
<evidence type="ECO:0000259" key="8">
    <source>
        <dbReference type="Pfam" id="PF04100"/>
    </source>
</evidence>
<feature type="domain" description="Vps53 C-terminal" evidence="9">
    <location>
        <begin position="603"/>
        <end position="697"/>
    </location>
</feature>
<evidence type="ECO:0000256" key="4">
    <source>
        <dbReference type="ARBA" id="ARBA00022753"/>
    </source>
</evidence>
<evidence type="ECO:0000256" key="7">
    <source>
        <dbReference type="SAM" id="MobiDB-lite"/>
    </source>
</evidence>
<dbReference type="OrthoDB" id="10261632at2759"/>
<dbReference type="Pfam" id="PF16854">
    <property type="entry name" value="VPS53_C"/>
    <property type="match status" value="1"/>
</dbReference>
<dbReference type="InterPro" id="IPR031745">
    <property type="entry name" value="Vps53_C"/>
</dbReference>
<sequence>MAAEVNALLTPEGPTLQVADVEGALEKVYTLFAENRAEAESLRAKLHANGSALLVSERNTTMQQLFASLETLEQHTVRAESSVGEVTADIRWLDMAKRNVSLSIVTLKRLQMLVSSTFHLEQLCTGKQYREAASTLEAVQALLAFFEPHADVEYVVQQRRKVQQLREQLNTMVMHEYEQNFQQSHARFFASETVLPDAALAVEALGPKVRDTVIHWYCTRQLREYRRVFRAVDEAGQLDNVPRRYAWFKRILRTHADEHAAAFLPAWHVDQQLLVLFSEITRGDLKSVLVRHQANLDADMLLSGLNATNEFETQMARQYGKPFAEILASQGGEPHRVGTSITAVFSPYMNVFVEVQERRLAELIGQFAQPGTPTGEASAGSFAAQVANHAEEPMKVLLSSTELFWFYRQTLERCAQLGEHAPLRGLAELYAKWLKRYTASVLQPTLRLPARDADVPALCTILNTADYCAMTCTQLEQKLTEKMRAQDASTAPFSLESERDGFFAVVAGTLQYLTRVLYQSTEPAFHSLVRPETPWGQHVAVVDKSPWVDTLASALESIAVLVRQEVENKRYVRSWCDKAVGVVITRFTQAVLRIRPIRQCTAEQLCVDLHHVKGLLLELPHFSATDFGGRSQSNAAMQTHYERYVDKGIARIEPLLQVLASAKDESPSLEDVVNAYRSHIHDQSLPNFQKLLDLKGIRRLDQAPLVEEFLAAIDREATPLPTTSMLSSLQMDPNAEVYAPPEIASDKRGTNDTQQGDSEGSAFVTAPRPTTPNNLSAASRALPDWKRFGSMFGAALGREWRP</sequence>
<name>A0A2N1JAQ9_9BASI</name>
<evidence type="ECO:0000259" key="9">
    <source>
        <dbReference type="Pfam" id="PF16854"/>
    </source>
</evidence>
<evidence type="ECO:0000256" key="3">
    <source>
        <dbReference type="ARBA" id="ARBA00008628"/>
    </source>
</evidence>
<keyword evidence="5" id="KW-0333">Golgi apparatus</keyword>
<dbReference type="STRING" id="2020962.A0A2N1JAQ9"/>
<evidence type="ECO:0000313" key="10">
    <source>
        <dbReference type="EMBL" id="PKI83582.1"/>
    </source>
</evidence>
<dbReference type="Gene3D" id="1.10.357.110">
    <property type="entry name" value="Vacuolar protein sorting-associated protein 53, C-terminus"/>
    <property type="match status" value="1"/>
</dbReference>
<dbReference type="Pfam" id="PF04100">
    <property type="entry name" value="Vps53_N"/>
    <property type="match status" value="1"/>
</dbReference>
<dbReference type="PANTHER" id="PTHR12820:SF0">
    <property type="entry name" value="VACUOLAR PROTEIN SORTING-ASSOCIATED PROTEIN 53 HOMOLOG"/>
    <property type="match status" value="1"/>
</dbReference>
<organism evidence="10 11">
    <name type="scientific">Malassezia vespertilionis</name>
    <dbReference type="NCBI Taxonomy" id="2020962"/>
    <lineage>
        <taxon>Eukaryota</taxon>
        <taxon>Fungi</taxon>
        <taxon>Dikarya</taxon>
        <taxon>Basidiomycota</taxon>
        <taxon>Ustilaginomycotina</taxon>
        <taxon>Malasseziomycetes</taxon>
        <taxon>Malasseziales</taxon>
        <taxon>Malasseziaceae</taxon>
        <taxon>Malassezia</taxon>
    </lineage>
</organism>
<evidence type="ECO:0000256" key="6">
    <source>
        <dbReference type="ARBA" id="ARBA00023136"/>
    </source>
</evidence>
<dbReference type="InterPro" id="IPR038260">
    <property type="entry name" value="Vps53_C_sf"/>
</dbReference>
<gene>
    <name evidence="10" type="primary">VPS53</name>
    <name evidence="10" type="ORF">MVES_002444</name>
</gene>
<feature type="region of interest" description="Disordered" evidence="7">
    <location>
        <begin position="741"/>
        <end position="779"/>
    </location>
</feature>
<evidence type="ECO:0000313" key="11">
    <source>
        <dbReference type="Proteomes" id="UP000232875"/>
    </source>
</evidence>
<accession>A0A2N1JAQ9</accession>
<keyword evidence="11" id="KW-1185">Reference proteome</keyword>